<dbReference type="OrthoDB" id="2927676at2759"/>
<keyword evidence="1" id="KW-0732">Signal</keyword>
<feature type="signal peptide" evidence="1">
    <location>
        <begin position="1"/>
        <end position="25"/>
    </location>
</feature>
<evidence type="ECO:0000313" key="2">
    <source>
        <dbReference type="EMBL" id="KJA13248.1"/>
    </source>
</evidence>
<reference evidence="3" key="1">
    <citation type="submission" date="2014-04" db="EMBL/GenBank/DDBJ databases">
        <title>Evolutionary Origins and Diversification of the Mycorrhizal Mutualists.</title>
        <authorList>
            <consortium name="DOE Joint Genome Institute"/>
            <consortium name="Mycorrhizal Genomics Consortium"/>
            <person name="Kohler A."/>
            <person name="Kuo A."/>
            <person name="Nagy L.G."/>
            <person name="Floudas D."/>
            <person name="Copeland A."/>
            <person name="Barry K.W."/>
            <person name="Cichocki N."/>
            <person name="Veneault-Fourrey C."/>
            <person name="LaButti K."/>
            <person name="Lindquist E.A."/>
            <person name="Lipzen A."/>
            <person name="Lundell T."/>
            <person name="Morin E."/>
            <person name="Murat C."/>
            <person name="Riley R."/>
            <person name="Ohm R."/>
            <person name="Sun H."/>
            <person name="Tunlid A."/>
            <person name="Henrissat B."/>
            <person name="Grigoriev I.V."/>
            <person name="Hibbett D.S."/>
            <person name="Martin F."/>
        </authorList>
    </citation>
    <scope>NUCLEOTIDE SEQUENCE [LARGE SCALE GENOMIC DNA]</scope>
    <source>
        <strain evidence="3">FD-334 SS-4</strain>
    </source>
</reference>
<protein>
    <submittedName>
        <fullName evidence="2">Uncharacterized protein</fullName>
    </submittedName>
</protein>
<feature type="chain" id="PRO_5002264079" evidence="1">
    <location>
        <begin position="26"/>
        <end position="198"/>
    </location>
</feature>
<accession>A0A0D2LR21</accession>
<dbReference type="Proteomes" id="UP000054270">
    <property type="component" value="Unassembled WGS sequence"/>
</dbReference>
<proteinExistence type="predicted"/>
<evidence type="ECO:0000313" key="3">
    <source>
        <dbReference type="Proteomes" id="UP000054270"/>
    </source>
</evidence>
<sequence>MLGASYMRLFALFGICVSFARLATADVTVDGIAPLTDVVALPTPAASISIIGVASLSVQSNGATVYVETEVETQFAFISGTSTQTLFSTPTTIVATFAEDASFYSLTAAATTTFNGNVIVVGDELVCSGTRGAEVTCVQEDVQSVGGQVQTATATISALRMPAFTIKSSAARALSPAAVMSLTAAVGVVCATVFKGIY</sequence>
<keyword evidence="3" id="KW-1185">Reference proteome</keyword>
<dbReference type="AlphaFoldDB" id="A0A0D2LR21"/>
<gene>
    <name evidence="2" type="ORF">HYPSUDRAFT_209704</name>
</gene>
<organism evidence="2 3">
    <name type="scientific">Hypholoma sublateritium (strain FD-334 SS-4)</name>
    <dbReference type="NCBI Taxonomy" id="945553"/>
    <lineage>
        <taxon>Eukaryota</taxon>
        <taxon>Fungi</taxon>
        <taxon>Dikarya</taxon>
        <taxon>Basidiomycota</taxon>
        <taxon>Agaricomycotina</taxon>
        <taxon>Agaricomycetes</taxon>
        <taxon>Agaricomycetidae</taxon>
        <taxon>Agaricales</taxon>
        <taxon>Agaricineae</taxon>
        <taxon>Strophariaceae</taxon>
        <taxon>Hypholoma</taxon>
    </lineage>
</organism>
<name>A0A0D2LR21_HYPSF</name>
<evidence type="ECO:0000256" key="1">
    <source>
        <dbReference type="SAM" id="SignalP"/>
    </source>
</evidence>
<dbReference type="EMBL" id="KN817764">
    <property type="protein sequence ID" value="KJA13248.1"/>
    <property type="molecule type" value="Genomic_DNA"/>
</dbReference>